<keyword evidence="2" id="KW-1185">Reference proteome</keyword>
<evidence type="ECO:0000313" key="2">
    <source>
        <dbReference type="Proteomes" id="UP001164286"/>
    </source>
</evidence>
<dbReference type="GeneID" id="77729624"/>
<accession>A0AA38LU31</accession>
<reference evidence="1" key="1">
    <citation type="journal article" date="2022" name="G3 (Bethesda)">
        <title>High quality genome of the basidiomycete yeast Dioszegia hungarica PDD-24b-2 isolated from cloud water.</title>
        <authorList>
            <person name="Jarrige D."/>
            <person name="Haridas S."/>
            <person name="Bleykasten-Grosshans C."/>
            <person name="Joly M."/>
            <person name="Nadalig T."/>
            <person name="Sancelme M."/>
            <person name="Vuilleumier S."/>
            <person name="Grigoriev I.V."/>
            <person name="Amato P."/>
            <person name="Bringel F."/>
        </authorList>
    </citation>
    <scope>NUCLEOTIDE SEQUENCE</scope>
    <source>
        <strain evidence="1">PDD-24b-2</strain>
    </source>
</reference>
<dbReference type="EMBL" id="JAKWFO010000010">
    <property type="protein sequence ID" value="KAI9633361.1"/>
    <property type="molecule type" value="Genomic_DNA"/>
</dbReference>
<dbReference type="Proteomes" id="UP001164286">
    <property type="component" value="Unassembled WGS sequence"/>
</dbReference>
<name>A0AA38LU31_9TREE</name>
<dbReference type="RefSeq" id="XP_052943138.1">
    <property type="nucleotide sequence ID" value="XM_053090419.1"/>
</dbReference>
<evidence type="ECO:0008006" key="3">
    <source>
        <dbReference type="Google" id="ProtNLM"/>
    </source>
</evidence>
<dbReference type="Gene3D" id="3.80.10.10">
    <property type="entry name" value="Ribonuclease Inhibitor"/>
    <property type="match status" value="1"/>
</dbReference>
<comment type="caution">
    <text evidence="1">The sequence shown here is derived from an EMBL/GenBank/DDBJ whole genome shotgun (WGS) entry which is preliminary data.</text>
</comment>
<evidence type="ECO:0000313" key="1">
    <source>
        <dbReference type="EMBL" id="KAI9633361.1"/>
    </source>
</evidence>
<dbReference type="AlphaFoldDB" id="A0AA38LU31"/>
<sequence>MQGPEIKELIVVPPGKAQQSSRPTLDTLPHDVLIHIALLLNGSSALALAQVAPSCTEPAEHRLWRDVTIRLPFGYGERPWNKRSRKAYPSNRSESLALEQKRRQALEDKVDRLCEELDADPKRFGLVQKVSLEMRPGAAEATEWMLREVSPTLRRLELEADQSKDSEIGAPESTEALDLVLLDAGITFSALTYLQLGNDTVRFPSFISTMCNSAPNVTTLDLELSHVFRFDVKTEDGSTPQPIPFLPTKIKSLRLSFYDRPLAWENGEPLKTMLELFSHSPHLEHLSFIYREPRGNHYHSYPQLLTAIKGISSLRDFAWTLDADGNEPPRVLPVFDHSTSSSASLRRVGIYNEFYWWIMFGDMHYLPALEVLVLEYLPFQAFHAKLKPQEGPSGIIPILAAQLRRTPRLATIHHLVSNDHPDHRDETGEYIYGPFGVLDWPSATAAYIWSVRHGEHELLHGAYLNTLEKPLACHMTPLGADPERYWQPFSDFEGKVVPLDVIGRMLRMEGLEEAAWQQRGVEVGEAAWKVVIDWQGRAEHVRTFGRGGWRGRGRGMGSRGRGQYAR</sequence>
<organism evidence="1 2">
    <name type="scientific">Dioszegia hungarica</name>
    <dbReference type="NCBI Taxonomy" id="4972"/>
    <lineage>
        <taxon>Eukaryota</taxon>
        <taxon>Fungi</taxon>
        <taxon>Dikarya</taxon>
        <taxon>Basidiomycota</taxon>
        <taxon>Agaricomycotina</taxon>
        <taxon>Tremellomycetes</taxon>
        <taxon>Tremellales</taxon>
        <taxon>Bulleribasidiaceae</taxon>
        <taxon>Dioszegia</taxon>
    </lineage>
</organism>
<proteinExistence type="predicted"/>
<gene>
    <name evidence="1" type="ORF">MKK02DRAFT_39055</name>
</gene>
<protein>
    <recommendedName>
        <fullName evidence="3">F-box domain-containing protein</fullName>
    </recommendedName>
</protein>
<dbReference type="InterPro" id="IPR032675">
    <property type="entry name" value="LRR_dom_sf"/>
</dbReference>